<dbReference type="InterPro" id="IPR016162">
    <property type="entry name" value="Ald_DH_N"/>
</dbReference>
<keyword evidence="7" id="KW-1133">Transmembrane helix</keyword>
<evidence type="ECO:0000256" key="7">
    <source>
        <dbReference type="SAM" id="Phobius"/>
    </source>
</evidence>
<evidence type="ECO:0000256" key="1">
    <source>
        <dbReference type="ARBA" id="ARBA00009986"/>
    </source>
</evidence>
<feature type="active site" evidence="4">
    <location>
        <position position="278"/>
    </location>
</feature>
<dbReference type="EMBL" id="OV121140">
    <property type="protein sequence ID" value="CAH0564107.1"/>
    <property type="molecule type" value="Genomic_DNA"/>
</dbReference>
<dbReference type="PANTHER" id="PTHR43570">
    <property type="entry name" value="ALDEHYDE DEHYDROGENASE"/>
    <property type="match status" value="1"/>
</dbReference>
<evidence type="ECO:0000256" key="4">
    <source>
        <dbReference type="PROSITE-ProRule" id="PRU10007"/>
    </source>
</evidence>
<feature type="compositionally biased region" description="Basic and acidic residues" evidence="6">
    <location>
        <begin position="7"/>
        <end position="18"/>
    </location>
</feature>
<evidence type="ECO:0000259" key="8">
    <source>
        <dbReference type="Pfam" id="PF00171"/>
    </source>
</evidence>
<keyword evidence="10" id="KW-1185">Reference proteome</keyword>
<feature type="transmembrane region" description="Helical" evidence="7">
    <location>
        <begin position="539"/>
        <end position="559"/>
    </location>
</feature>
<dbReference type="Gene3D" id="3.40.309.10">
    <property type="entry name" value="Aldehyde Dehydrogenase, Chain A, domain 2"/>
    <property type="match status" value="1"/>
</dbReference>
<dbReference type="InterPro" id="IPR012394">
    <property type="entry name" value="Aldehyde_DH_NAD(P)"/>
</dbReference>
<dbReference type="OrthoDB" id="440325at2759"/>
<evidence type="ECO:0000313" key="10">
    <source>
        <dbReference type="Proteomes" id="UP001154078"/>
    </source>
</evidence>
<keyword evidence="7" id="KW-0472">Membrane</keyword>
<sequence>MLSCMDKIPKSRSIESKSELSVSPQDEMSAVESEVILPRAKIQSPNNHIVYVNQSATIDVEELEEKSMEKNVVEVLDKARKTFNSNATKDLSFREKQLKGLLKFLEEEKEDVVKAVYKDMGKHAQEVNVCEIELVANDLRHTIYDFKKWAKPQKQEKRILNLLDGVYIYNDPYGVVLIIGAWNYPVLLTLGPMVGALAAGNCIILKPSELSTATAEYLFKNLPKYFDPGVVQVCLGGVNQTTLLLKEKFNYIFYTGSTTVGKIIYKAAAEHLTPTTLELGGKSPVYLDDDMDMVLAAKRILWGRFLNAGQTCVSPDYVLCTKHTQEIFIEACKIVLEEFYGSNMLTSPSLSKIINERHFDRLLGLIKHDNIAVGGQYDRTKRIMTPTILRDCKPNDPVMQDEIFGPILPICTVKNVEEAIEFINSRDKPLALYIFSKNKKVHDTVLTQTSSGGAAVNDSVSHLITEGIPFGGVGASGMGAYHGKQGFDTFTHKKGVLKKDLSSFSELGLSLRYPPYTDQKTALMTFILKRRKGVAFCKLETLITFLLGMVFAFIVNYLFM</sequence>
<organism evidence="9 10">
    <name type="scientific">Brassicogethes aeneus</name>
    <name type="common">Rape pollen beetle</name>
    <name type="synonym">Meligethes aeneus</name>
    <dbReference type="NCBI Taxonomy" id="1431903"/>
    <lineage>
        <taxon>Eukaryota</taxon>
        <taxon>Metazoa</taxon>
        <taxon>Ecdysozoa</taxon>
        <taxon>Arthropoda</taxon>
        <taxon>Hexapoda</taxon>
        <taxon>Insecta</taxon>
        <taxon>Pterygota</taxon>
        <taxon>Neoptera</taxon>
        <taxon>Endopterygota</taxon>
        <taxon>Coleoptera</taxon>
        <taxon>Polyphaga</taxon>
        <taxon>Cucujiformia</taxon>
        <taxon>Nitidulidae</taxon>
        <taxon>Meligethinae</taxon>
        <taxon>Brassicogethes</taxon>
    </lineage>
</organism>
<dbReference type="GO" id="GO:0004029">
    <property type="term" value="F:aldehyde dehydrogenase (NAD+) activity"/>
    <property type="evidence" value="ECO:0007669"/>
    <property type="project" value="TreeGrafter"/>
</dbReference>
<dbReference type="SUPFAM" id="SSF53720">
    <property type="entry name" value="ALDH-like"/>
    <property type="match status" value="1"/>
</dbReference>
<dbReference type="InterPro" id="IPR016161">
    <property type="entry name" value="Ald_DH/histidinol_DH"/>
</dbReference>
<feature type="domain" description="Aldehyde dehydrogenase" evidence="8">
    <location>
        <begin position="66"/>
        <end position="494"/>
    </location>
</feature>
<dbReference type="PANTHER" id="PTHR43570:SF16">
    <property type="entry name" value="ALDEHYDE DEHYDROGENASE TYPE III, ISOFORM Q"/>
    <property type="match status" value="1"/>
</dbReference>
<dbReference type="FunFam" id="3.40.605.10:FF:000004">
    <property type="entry name" value="Aldehyde dehydrogenase"/>
    <property type="match status" value="1"/>
</dbReference>
<dbReference type="Gene3D" id="3.40.605.10">
    <property type="entry name" value="Aldehyde Dehydrogenase, Chain A, domain 1"/>
    <property type="match status" value="1"/>
</dbReference>
<evidence type="ECO:0000256" key="2">
    <source>
        <dbReference type="ARBA" id="ARBA00023002"/>
    </source>
</evidence>
<dbReference type="PROSITE" id="PS00687">
    <property type="entry name" value="ALDEHYDE_DEHYDR_GLU"/>
    <property type="match status" value="1"/>
</dbReference>
<dbReference type="FunFam" id="3.40.309.10:FF:000003">
    <property type="entry name" value="Aldehyde dehydrogenase"/>
    <property type="match status" value="1"/>
</dbReference>
<dbReference type="GO" id="GO:0005737">
    <property type="term" value="C:cytoplasm"/>
    <property type="evidence" value="ECO:0007669"/>
    <property type="project" value="TreeGrafter"/>
</dbReference>
<gene>
    <name evidence="9" type="ORF">MELIAE_LOCUS12730</name>
</gene>
<dbReference type="Proteomes" id="UP001154078">
    <property type="component" value="Chromosome 9"/>
</dbReference>
<comment type="similarity">
    <text evidence="1 5">Belongs to the aldehyde dehydrogenase family.</text>
</comment>
<proteinExistence type="inferred from homology"/>
<feature type="region of interest" description="Disordered" evidence="6">
    <location>
        <begin position="1"/>
        <end position="26"/>
    </location>
</feature>
<keyword evidence="7" id="KW-0812">Transmembrane</keyword>
<dbReference type="Pfam" id="PF00171">
    <property type="entry name" value="Aldedh"/>
    <property type="match status" value="1"/>
</dbReference>
<dbReference type="AlphaFoldDB" id="A0A9P0FQC6"/>
<reference evidence="9" key="1">
    <citation type="submission" date="2021-12" db="EMBL/GenBank/DDBJ databases">
        <authorList>
            <person name="King R."/>
        </authorList>
    </citation>
    <scope>NUCLEOTIDE SEQUENCE</scope>
</reference>
<evidence type="ECO:0000313" key="9">
    <source>
        <dbReference type="EMBL" id="CAH0564107.1"/>
    </source>
</evidence>
<evidence type="ECO:0000256" key="6">
    <source>
        <dbReference type="SAM" id="MobiDB-lite"/>
    </source>
</evidence>
<dbReference type="InterPro" id="IPR029510">
    <property type="entry name" value="Ald_DH_CS_GLU"/>
</dbReference>
<protein>
    <recommendedName>
        <fullName evidence="8">Aldehyde dehydrogenase domain-containing protein</fullName>
    </recommendedName>
</protein>
<dbReference type="InterPro" id="IPR015590">
    <property type="entry name" value="Aldehyde_DH_dom"/>
</dbReference>
<accession>A0A9P0FQC6</accession>
<name>A0A9P0FQC6_BRAAE</name>
<dbReference type="InterPro" id="IPR016163">
    <property type="entry name" value="Ald_DH_C"/>
</dbReference>
<dbReference type="GO" id="GO:0006081">
    <property type="term" value="P:aldehyde metabolic process"/>
    <property type="evidence" value="ECO:0007669"/>
    <property type="project" value="InterPro"/>
</dbReference>
<keyword evidence="3" id="KW-0520">NAD</keyword>
<evidence type="ECO:0000256" key="3">
    <source>
        <dbReference type="ARBA" id="ARBA00023027"/>
    </source>
</evidence>
<keyword evidence="2 5" id="KW-0560">Oxidoreductase</keyword>
<evidence type="ECO:0000256" key="5">
    <source>
        <dbReference type="RuleBase" id="RU003345"/>
    </source>
</evidence>